<protein>
    <submittedName>
        <fullName evidence="3">Uncharacterized protein</fullName>
    </submittedName>
</protein>
<proteinExistence type="predicted"/>
<sequence>MSGSAKAKGSDADLVQGRSYISDRRPGYSGSGNTDPSMRPSTSDSSRPGFVSGSGTRSGITGASSSSRSGRIGAPHSFSSGHSDERSQSDNLVGPGSGLRLRKEDVTQAYERFRRLGMPSEITAEVFEQLIIGSSPPSSSTAAAASASRQGQGQGSQGRGDVDRVGAAIVLLSERLVGRQEARRMRGVIANAREEHAQAVADARTRPISRIKAPSAGGGGNKEKSLSILEDPMKNAIIKRDNAYRGLVGVRKEYEDVRQEMLALDAEKRKLEEDVQAKRRMALLMNVLKKREVVRVARFGGDGGLGTLLSDLSDEMLLEREAMIARRNAAWKYRYTTETLANLHAIHIRRVRSAEVKEHSSSVEKDMDNRLDQLINRLGMRVDQGEKENMKQKLIEVARRRLDRQHKLRWTIQEGHVDEVDLDNMRRSIEDKQKRVQEKIDRAAAIGWLCQEYIDSITTFRTETASALSGMLDQERRRVDGYIDIIGDALVQSQDDKEKLKARQSNSFAKEVKDIIGTGRESHEHILEDVKSMIEMVVVSESLMNRKDPKQTWAGASWVGSGSEERNKRVLERKGSKMNYGFELVQEIKTLLTDCKRLR</sequence>
<feature type="coiled-coil region" evidence="1">
    <location>
        <begin position="247"/>
        <end position="281"/>
    </location>
</feature>
<evidence type="ECO:0000313" key="4">
    <source>
        <dbReference type="Proteomes" id="UP000283269"/>
    </source>
</evidence>
<evidence type="ECO:0000256" key="1">
    <source>
        <dbReference type="SAM" id="Coils"/>
    </source>
</evidence>
<dbReference type="AlphaFoldDB" id="A0A409WP31"/>
<dbReference type="OrthoDB" id="3256901at2759"/>
<dbReference type="STRING" id="93625.A0A409WP31"/>
<gene>
    <name evidence="3" type="ORF">CVT25_003511</name>
</gene>
<feature type="compositionally biased region" description="Low complexity" evidence="2">
    <location>
        <begin position="53"/>
        <end position="74"/>
    </location>
</feature>
<feature type="compositionally biased region" description="Low complexity" evidence="2">
    <location>
        <begin position="133"/>
        <end position="151"/>
    </location>
</feature>
<feature type="region of interest" description="Disordered" evidence="2">
    <location>
        <begin position="1"/>
        <end position="100"/>
    </location>
</feature>
<name>A0A409WP31_PSICY</name>
<evidence type="ECO:0000313" key="3">
    <source>
        <dbReference type="EMBL" id="PPQ80251.1"/>
    </source>
</evidence>
<reference evidence="3 4" key="1">
    <citation type="journal article" date="2018" name="Evol. Lett.">
        <title>Horizontal gene cluster transfer increased hallucinogenic mushroom diversity.</title>
        <authorList>
            <person name="Reynolds H.T."/>
            <person name="Vijayakumar V."/>
            <person name="Gluck-Thaler E."/>
            <person name="Korotkin H.B."/>
            <person name="Matheny P.B."/>
            <person name="Slot J.C."/>
        </authorList>
    </citation>
    <scope>NUCLEOTIDE SEQUENCE [LARGE SCALE GENOMIC DNA]</scope>
    <source>
        <strain evidence="3 4">2631</strain>
    </source>
</reference>
<accession>A0A409WP31</accession>
<keyword evidence="1" id="KW-0175">Coiled coil</keyword>
<dbReference type="InParanoid" id="A0A409WP31"/>
<dbReference type="EMBL" id="NHYD01003340">
    <property type="protein sequence ID" value="PPQ80251.1"/>
    <property type="molecule type" value="Genomic_DNA"/>
</dbReference>
<dbReference type="Proteomes" id="UP000283269">
    <property type="component" value="Unassembled WGS sequence"/>
</dbReference>
<organism evidence="3 4">
    <name type="scientific">Psilocybe cyanescens</name>
    <dbReference type="NCBI Taxonomy" id="93625"/>
    <lineage>
        <taxon>Eukaryota</taxon>
        <taxon>Fungi</taxon>
        <taxon>Dikarya</taxon>
        <taxon>Basidiomycota</taxon>
        <taxon>Agaricomycotina</taxon>
        <taxon>Agaricomycetes</taxon>
        <taxon>Agaricomycetidae</taxon>
        <taxon>Agaricales</taxon>
        <taxon>Agaricineae</taxon>
        <taxon>Strophariaceae</taxon>
        <taxon>Psilocybe</taxon>
    </lineage>
</organism>
<feature type="compositionally biased region" description="Polar residues" evidence="2">
    <location>
        <begin position="31"/>
        <end position="46"/>
    </location>
</feature>
<evidence type="ECO:0000256" key="2">
    <source>
        <dbReference type="SAM" id="MobiDB-lite"/>
    </source>
</evidence>
<keyword evidence="4" id="KW-1185">Reference proteome</keyword>
<comment type="caution">
    <text evidence="3">The sequence shown here is derived from an EMBL/GenBank/DDBJ whole genome shotgun (WGS) entry which is preliminary data.</text>
</comment>
<feature type="region of interest" description="Disordered" evidence="2">
    <location>
        <begin position="133"/>
        <end position="161"/>
    </location>
</feature>